<dbReference type="Pfam" id="PF01602">
    <property type="entry name" value="Adaptin_N"/>
    <property type="match status" value="1"/>
</dbReference>
<gene>
    <name evidence="7" type="ORF">BS47DRAFT_1318232</name>
</gene>
<keyword evidence="8" id="KW-1185">Reference proteome</keyword>
<dbReference type="EMBL" id="MU128985">
    <property type="protein sequence ID" value="KAF9512525.1"/>
    <property type="molecule type" value="Genomic_DNA"/>
</dbReference>
<dbReference type="PANTHER" id="PTHR22780">
    <property type="entry name" value="ADAPTIN, ALPHA/GAMMA/EPSILON"/>
    <property type="match status" value="1"/>
</dbReference>
<dbReference type="InterPro" id="IPR016024">
    <property type="entry name" value="ARM-type_fold"/>
</dbReference>
<dbReference type="OrthoDB" id="29308at2759"/>
<dbReference type="InterPro" id="IPR011989">
    <property type="entry name" value="ARM-like"/>
</dbReference>
<evidence type="ECO:0000256" key="5">
    <source>
        <dbReference type="SAM" id="MobiDB-lite"/>
    </source>
</evidence>
<feature type="region of interest" description="Disordered" evidence="5">
    <location>
        <begin position="773"/>
        <end position="793"/>
    </location>
</feature>
<evidence type="ECO:0000259" key="6">
    <source>
        <dbReference type="Pfam" id="PF01602"/>
    </source>
</evidence>
<keyword evidence="2" id="KW-0813">Transport</keyword>
<dbReference type="Proteomes" id="UP000886523">
    <property type="component" value="Unassembled WGS sequence"/>
</dbReference>
<dbReference type="GO" id="GO:0030117">
    <property type="term" value="C:membrane coat"/>
    <property type="evidence" value="ECO:0007669"/>
    <property type="project" value="InterPro"/>
</dbReference>
<sequence>MEMRLSTSGALSRSHYALVQRVEHATSPQEIDLVVLREVTDIRNRLSKTGLTSAQRMECLVVLMYCSMTLSFPPPNTFEFSLSHAVQLAESGQSLRDRRIAYQYCIQNIPAGHELNLMLVNTVRKDIESREEPRLALALDYLLQKPSPDVIPAVQARLISLLSHKSVDIKRRTLLALRALSTIGPSLLDPILPKLKKRATHSNLGVALGALDILSDHAKEHNSPFSRDEIIMIVVTQISNIRSPSWGLIGLLQTLRNLLALKDTHRSHESAYNALMSLLEVHKHSFTPGALLEIYHTLSRIPASVILSHFDSGDPLSASASHLSPFGFIRPLLASYDPNSQYAFLACLLHLHKELWTGSSAINSMTAELTVTEEEVIRIMSFLDSEDATLRSMTYRILQLVEPAILSDYFARLLGDLPVYNASDLSRFMRPVMRLFEVLEALNAPGQLYVRGVKQILRKVDTATHSKSQSNGGSSTSGSRNGEERTSSPAVLERAVELVLLHLNNASPEDQATFIDEFFAQSDLNVNLVDHKQSDLSNLIHGETLGYGPTGVTIMAAIAAEYGSLSRMPPESMLLVLNGYISSSGPAVQEALLLSMLRVSARCTEPSLTVNDSVRKLAERSRRHIKFRCQQFLDLTDNFSELKLLASSAKSSSLPDFLAAIERRQLKARSLAPIPIISSLPPSEKTQHSSATSSSKLRYDPYDPPRAAPSRRTIRSRTASPSTAESLGSASQSPISRKSQSLEENYPDDPLSRTVTAGEIALIGGNSQWLQVDAHGKSSSRKAQQQYEKPPDLITDRIDLIGLDSPFRTEPHLSLSRLEEKEKGSAVSKSPPASPAHINRQQFEAVWSSFDTRTFSVRGWSASSPGGLLESLQTFSDELAPSVVQSDPQDPFIEDDLFILISTTQDPHIIAALKLKTGDEGSCLWMLRCDDVAQRELLRGVLQ</sequence>
<feature type="domain" description="Clathrin/coatomer adaptor adaptin-like N-terminal" evidence="6">
    <location>
        <begin position="77"/>
        <end position="352"/>
    </location>
</feature>
<feature type="region of interest" description="Disordered" evidence="5">
    <location>
        <begin position="461"/>
        <end position="487"/>
    </location>
</feature>
<organism evidence="7 8">
    <name type="scientific">Hydnum rufescens UP504</name>
    <dbReference type="NCBI Taxonomy" id="1448309"/>
    <lineage>
        <taxon>Eukaryota</taxon>
        <taxon>Fungi</taxon>
        <taxon>Dikarya</taxon>
        <taxon>Basidiomycota</taxon>
        <taxon>Agaricomycotina</taxon>
        <taxon>Agaricomycetes</taxon>
        <taxon>Cantharellales</taxon>
        <taxon>Hydnaceae</taxon>
        <taxon>Hydnum</taxon>
    </lineage>
</organism>
<keyword evidence="4" id="KW-0472">Membrane</keyword>
<reference evidence="7" key="1">
    <citation type="journal article" date="2020" name="Nat. Commun.">
        <title>Large-scale genome sequencing of mycorrhizal fungi provides insights into the early evolution of symbiotic traits.</title>
        <authorList>
            <person name="Miyauchi S."/>
            <person name="Kiss E."/>
            <person name="Kuo A."/>
            <person name="Drula E."/>
            <person name="Kohler A."/>
            <person name="Sanchez-Garcia M."/>
            <person name="Morin E."/>
            <person name="Andreopoulos B."/>
            <person name="Barry K.W."/>
            <person name="Bonito G."/>
            <person name="Buee M."/>
            <person name="Carver A."/>
            <person name="Chen C."/>
            <person name="Cichocki N."/>
            <person name="Clum A."/>
            <person name="Culley D."/>
            <person name="Crous P.W."/>
            <person name="Fauchery L."/>
            <person name="Girlanda M."/>
            <person name="Hayes R.D."/>
            <person name="Keri Z."/>
            <person name="LaButti K."/>
            <person name="Lipzen A."/>
            <person name="Lombard V."/>
            <person name="Magnuson J."/>
            <person name="Maillard F."/>
            <person name="Murat C."/>
            <person name="Nolan M."/>
            <person name="Ohm R.A."/>
            <person name="Pangilinan J."/>
            <person name="Pereira M.F."/>
            <person name="Perotto S."/>
            <person name="Peter M."/>
            <person name="Pfister S."/>
            <person name="Riley R."/>
            <person name="Sitrit Y."/>
            <person name="Stielow J.B."/>
            <person name="Szollosi G."/>
            <person name="Zifcakova L."/>
            <person name="Stursova M."/>
            <person name="Spatafora J.W."/>
            <person name="Tedersoo L."/>
            <person name="Vaario L.M."/>
            <person name="Yamada A."/>
            <person name="Yan M."/>
            <person name="Wang P."/>
            <person name="Xu J."/>
            <person name="Bruns T."/>
            <person name="Baldrian P."/>
            <person name="Vilgalys R."/>
            <person name="Dunand C."/>
            <person name="Henrissat B."/>
            <person name="Grigoriev I.V."/>
            <person name="Hibbett D."/>
            <person name="Nagy L.G."/>
            <person name="Martin F.M."/>
        </authorList>
    </citation>
    <scope>NUCLEOTIDE SEQUENCE</scope>
    <source>
        <strain evidence="7">UP504</strain>
    </source>
</reference>
<feature type="compositionally biased region" description="Low complexity" evidence="5">
    <location>
        <begin position="466"/>
        <end position="480"/>
    </location>
</feature>
<accession>A0A9P6AV84</accession>
<evidence type="ECO:0000256" key="4">
    <source>
        <dbReference type="ARBA" id="ARBA00023136"/>
    </source>
</evidence>
<dbReference type="Gene3D" id="1.25.10.10">
    <property type="entry name" value="Leucine-rich Repeat Variant"/>
    <property type="match status" value="1"/>
</dbReference>
<dbReference type="GO" id="GO:0012505">
    <property type="term" value="C:endomembrane system"/>
    <property type="evidence" value="ECO:0007669"/>
    <property type="project" value="UniProtKB-SubCell"/>
</dbReference>
<evidence type="ECO:0000256" key="2">
    <source>
        <dbReference type="ARBA" id="ARBA00022448"/>
    </source>
</evidence>
<comment type="caution">
    <text evidence="7">The sequence shown here is derived from an EMBL/GenBank/DDBJ whole genome shotgun (WGS) entry which is preliminary data.</text>
</comment>
<dbReference type="InterPro" id="IPR002553">
    <property type="entry name" value="Clathrin/coatomer_adapt-like_N"/>
</dbReference>
<evidence type="ECO:0000313" key="8">
    <source>
        <dbReference type="Proteomes" id="UP000886523"/>
    </source>
</evidence>
<evidence type="ECO:0000256" key="3">
    <source>
        <dbReference type="ARBA" id="ARBA00022927"/>
    </source>
</evidence>
<dbReference type="AlphaFoldDB" id="A0A9P6AV84"/>
<evidence type="ECO:0000256" key="1">
    <source>
        <dbReference type="ARBA" id="ARBA00004308"/>
    </source>
</evidence>
<feature type="region of interest" description="Disordered" evidence="5">
    <location>
        <begin position="677"/>
        <end position="752"/>
    </location>
</feature>
<comment type="subcellular location">
    <subcellularLocation>
        <location evidence="1">Endomembrane system</location>
    </subcellularLocation>
</comment>
<dbReference type="GO" id="GO:0016192">
    <property type="term" value="P:vesicle-mediated transport"/>
    <property type="evidence" value="ECO:0007669"/>
    <property type="project" value="InterPro"/>
</dbReference>
<evidence type="ECO:0000313" key="7">
    <source>
        <dbReference type="EMBL" id="KAF9512525.1"/>
    </source>
</evidence>
<proteinExistence type="predicted"/>
<protein>
    <recommendedName>
        <fullName evidence="6">Clathrin/coatomer adaptor adaptin-like N-terminal domain-containing protein</fullName>
    </recommendedName>
</protein>
<dbReference type="GO" id="GO:0006886">
    <property type="term" value="P:intracellular protein transport"/>
    <property type="evidence" value="ECO:0007669"/>
    <property type="project" value="InterPro"/>
</dbReference>
<keyword evidence="3" id="KW-0653">Protein transport</keyword>
<feature type="region of interest" description="Disordered" evidence="5">
    <location>
        <begin position="817"/>
        <end position="838"/>
    </location>
</feature>
<dbReference type="SUPFAM" id="SSF48371">
    <property type="entry name" value="ARM repeat"/>
    <property type="match status" value="1"/>
</dbReference>
<name>A0A9P6AV84_9AGAM</name>
<feature type="compositionally biased region" description="Polar residues" evidence="5">
    <location>
        <begin position="716"/>
        <end position="743"/>
    </location>
</feature>
<dbReference type="InterPro" id="IPR050840">
    <property type="entry name" value="Adaptor_Complx_Large_Subunit"/>
</dbReference>